<dbReference type="InterPro" id="IPR004027">
    <property type="entry name" value="SEC_C_motif"/>
</dbReference>
<organism evidence="2 3">
    <name type="scientific">Bacteriovorax stolpii</name>
    <name type="common">Bdellovibrio stolpii</name>
    <dbReference type="NCBI Taxonomy" id="960"/>
    <lineage>
        <taxon>Bacteria</taxon>
        <taxon>Pseudomonadati</taxon>
        <taxon>Bdellovibrionota</taxon>
        <taxon>Bacteriovoracia</taxon>
        <taxon>Bacteriovoracales</taxon>
        <taxon>Bacteriovoracaceae</taxon>
        <taxon>Bacteriovorax</taxon>
    </lineage>
</organism>
<dbReference type="SUPFAM" id="SSF103642">
    <property type="entry name" value="Sec-C motif"/>
    <property type="match status" value="1"/>
</dbReference>
<sequence length="67" mass="7583">MNSTKEQEKVSEEAKAHDHGHVHIHGPHCNHHHHEPLKPIMRDQPKVGRNDPCTCGSQKKFKKCCGA</sequence>
<proteinExistence type="predicted"/>
<evidence type="ECO:0008006" key="4">
    <source>
        <dbReference type="Google" id="ProtNLM"/>
    </source>
</evidence>
<protein>
    <recommendedName>
        <fullName evidence="4">Preprotein translocase subunit SecA</fullName>
    </recommendedName>
</protein>
<dbReference type="Proteomes" id="UP000235584">
    <property type="component" value="Chromosome"/>
</dbReference>
<feature type="region of interest" description="Disordered" evidence="1">
    <location>
        <begin position="1"/>
        <end position="45"/>
    </location>
</feature>
<name>A0A2K9NTW5_BACTC</name>
<dbReference type="Pfam" id="PF02810">
    <property type="entry name" value="SEC-C"/>
    <property type="match status" value="1"/>
</dbReference>
<evidence type="ECO:0000313" key="2">
    <source>
        <dbReference type="EMBL" id="AUN98938.1"/>
    </source>
</evidence>
<gene>
    <name evidence="2" type="ORF">C0V70_12670</name>
</gene>
<feature type="compositionally biased region" description="Basic and acidic residues" evidence="1">
    <location>
        <begin position="1"/>
        <end position="21"/>
    </location>
</feature>
<feature type="compositionally biased region" description="Basic and acidic residues" evidence="1">
    <location>
        <begin position="36"/>
        <end position="45"/>
    </location>
</feature>
<reference evidence="2 3" key="1">
    <citation type="submission" date="2018-01" db="EMBL/GenBank/DDBJ databases">
        <title>Complete genome sequence of Bacteriovorax stolpii DSM12778.</title>
        <authorList>
            <person name="Tang B."/>
            <person name="Chang J."/>
        </authorList>
    </citation>
    <scope>NUCLEOTIDE SEQUENCE [LARGE SCALE GENOMIC DNA]</scope>
    <source>
        <strain evidence="2 3">DSM 12778</strain>
    </source>
</reference>
<evidence type="ECO:0000313" key="3">
    <source>
        <dbReference type="Proteomes" id="UP000235584"/>
    </source>
</evidence>
<evidence type="ECO:0000256" key="1">
    <source>
        <dbReference type="SAM" id="MobiDB-lite"/>
    </source>
</evidence>
<keyword evidence="3" id="KW-1185">Reference proteome</keyword>
<dbReference type="KEGG" id="bsto:C0V70_12670"/>
<accession>A0A2K9NTW5</accession>
<dbReference type="RefSeq" id="WP_102244229.1">
    <property type="nucleotide sequence ID" value="NZ_CP025704.1"/>
</dbReference>
<dbReference type="Gene3D" id="3.10.450.50">
    <property type="match status" value="1"/>
</dbReference>
<dbReference type="EMBL" id="CP025704">
    <property type="protein sequence ID" value="AUN98938.1"/>
    <property type="molecule type" value="Genomic_DNA"/>
</dbReference>
<feature type="compositionally biased region" description="Basic residues" evidence="1">
    <location>
        <begin position="22"/>
        <end position="35"/>
    </location>
</feature>
<dbReference type="AlphaFoldDB" id="A0A2K9NTW5"/>